<dbReference type="AlphaFoldDB" id="A0A7R9MBV2"/>
<dbReference type="PROSITE" id="PS51762">
    <property type="entry name" value="GH16_2"/>
    <property type="match status" value="1"/>
</dbReference>
<dbReference type="InterPro" id="IPR000757">
    <property type="entry name" value="Beta-glucanase-like"/>
</dbReference>
<dbReference type="PANTHER" id="PTHR10963">
    <property type="entry name" value="GLYCOSYL HYDROLASE-RELATED"/>
    <property type="match status" value="1"/>
</dbReference>
<comment type="similarity">
    <text evidence="1">Belongs to the glycosyl hydrolase 16 family.</text>
</comment>
<dbReference type="GO" id="GO:0004553">
    <property type="term" value="F:hydrolase activity, hydrolyzing O-glycosyl compounds"/>
    <property type="evidence" value="ECO:0007669"/>
    <property type="project" value="InterPro"/>
</dbReference>
<dbReference type="GO" id="GO:0005975">
    <property type="term" value="P:carbohydrate metabolic process"/>
    <property type="evidence" value="ECO:0007669"/>
    <property type="project" value="InterPro"/>
</dbReference>
<dbReference type="Gene3D" id="2.60.120.200">
    <property type="match status" value="1"/>
</dbReference>
<dbReference type="CDD" id="cd08023">
    <property type="entry name" value="GH16_laminarinase_like"/>
    <property type="match status" value="1"/>
</dbReference>
<gene>
    <name evidence="3" type="ORF">ONB1V03_LOCUS12877</name>
</gene>
<keyword evidence="4" id="KW-1185">Reference proteome</keyword>
<name>A0A7R9MBV2_9ACAR</name>
<sequence length="147" mass="16681">MIEWTGRAASGEIDISEVRGEQPTISQSTLHYGAQWPQNQYSGSGPVDFGFDFSQDYHVFGAEWTNASIKFLVDDKEFHTENIDRNMSSGAPYTKNGQPFDQPFFWILNVAVGGQFFPSNEYGPAVTPDEARQWPKPTMEIDYVRKM</sequence>
<dbReference type="Proteomes" id="UP000728032">
    <property type="component" value="Unassembled WGS sequence"/>
</dbReference>
<protein>
    <recommendedName>
        <fullName evidence="2">GH16 domain-containing protein</fullName>
    </recommendedName>
</protein>
<dbReference type="InterPro" id="IPR050546">
    <property type="entry name" value="Glycosyl_Hydrlase_16"/>
</dbReference>
<accession>A0A7R9MBV2</accession>
<organism evidence="3">
    <name type="scientific">Oppiella nova</name>
    <dbReference type="NCBI Taxonomy" id="334625"/>
    <lineage>
        <taxon>Eukaryota</taxon>
        <taxon>Metazoa</taxon>
        <taxon>Ecdysozoa</taxon>
        <taxon>Arthropoda</taxon>
        <taxon>Chelicerata</taxon>
        <taxon>Arachnida</taxon>
        <taxon>Acari</taxon>
        <taxon>Acariformes</taxon>
        <taxon>Sarcoptiformes</taxon>
        <taxon>Oribatida</taxon>
        <taxon>Brachypylina</taxon>
        <taxon>Oppioidea</taxon>
        <taxon>Oppiidae</taxon>
        <taxon>Oppiella</taxon>
    </lineage>
</organism>
<dbReference type="InterPro" id="IPR013320">
    <property type="entry name" value="ConA-like_dom_sf"/>
</dbReference>
<proteinExistence type="inferred from homology"/>
<dbReference type="SUPFAM" id="SSF49899">
    <property type="entry name" value="Concanavalin A-like lectins/glucanases"/>
    <property type="match status" value="1"/>
</dbReference>
<evidence type="ECO:0000256" key="1">
    <source>
        <dbReference type="ARBA" id="ARBA00006865"/>
    </source>
</evidence>
<evidence type="ECO:0000259" key="2">
    <source>
        <dbReference type="PROSITE" id="PS51762"/>
    </source>
</evidence>
<evidence type="ECO:0000313" key="4">
    <source>
        <dbReference type="Proteomes" id="UP000728032"/>
    </source>
</evidence>
<dbReference type="PANTHER" id="PTHR10963:SF55">
    <property type="entry name" value="GLYCOSIDE HYDROLASE FAMILY 16 PROTEIN"/>
    <property type="match status" value="1"/>
</dbReference>
<evidence type="ECO:0000313" key="3">
    <source>
        <dbReference type="EMBL" id="CAD7656237.1"/>
    </source>
</evidence>
<dbReference type="Pfam" id="PF00722">
    <property type="entry name" value="Glyco_hydro_16"/>
    <property type="match status" value="1"/>
</dbReference>
<dbReference type="OrthoDB" id="4781at2759"/>
<dbReference type="EMBL" id="OC925626">
    <property type="protein sequence ID" value="CAD7656237.1"/>
    <property type="molecule type" value="Genomic_DNA"/>
</dbReference>
<feature type="domain" description="GH16" evidence="2">
    <location>
        <begin position="1"/>
        <end position="147"/>
    </location>
</feature>
<reference evidence="3" key="1">
    <citation type="submission" date="2020-11" db="EMBL/GenBank/DDBJ databases">
        <authorList>
            <person name="Tran Van P."/>
        </authorList>
    </citation>
    <scope>NUCLEOTIDE SEQUENCE</scope>
</reference>
<dbReference type="EMBL" id="CAJPVJ010010801">
    <property type="protein sequence ID" value="CAG2173424.1"/>
    <property type="molecule type" value="Genomic_DNA"/>
</dbReference>